<sequence>MRVIKDAIQNKQVLLILYKGLPRIIEAYICGKNSTGQEFVRGYQIGGTSCTDDIGWKILDMKKIQAAIEIPEHHFAKPRQGYVRNDPVITTVYAQV</sequence>
<comment type="caution">
    <text evidence="1">The sequence shown here is derived from an EMBL/GenBank/DDBJ whole genome shotgun (WGS) entry which is preliminary data.</text>
</comment>
<name>A0A923KRQ4_9BURK</name>
<keyword evidence="2" id="KW-1185">Reference proteome</keyword>
<reference evidence="1" key="1">
    <citation type="submission" date="2020-08" db="EMBL/GenBank/DDBJ databases">
        <title>Novel species isolated from subtropical streams in China.</title>
        <authorList>
            <person name="Lu H."/>
        </authorList>
    </citation>
    <scope>NUCLEOTIDE SEQUENCE</scope>
    <source>
        <strain evidence="1">KACC 12607</strain>
    </source>
</reference>
<gene>
    <name evidence="1" type="ORF">H8K32_19220</name>
</gene>
<accession>A0A923KRQ4</accession>
<proteinExistence type="predicted"/>
<evidence type="ECO:0000313" key="1">
    <source>
        <dbReference type="EMBL" id="MBC3864239.1"/>
    </source>
</evidence>
<evidence type="ECO:0000313" key="2">
    <source>
        <dbReference type="Proteomes" id="UP000634011"/>
    </source>
</evidence>
<dbReference type="EMBL" id="JACOFV010000026">
    <property type="protein sequence ID" value="MBC3864239.1"/>
    <property type="molecule type" value="Genomic_DNA"/>
</dbReference>
<dbReference type="AlphaFoldDB" id="A0A923KRQ4"/>
<dbReference type="Proteomes" id="UP000634011">
    <property type="component" value="Unassembled WGS sequence"/>
</dbReference>
<protein>
    <submittedName>
        <fullName evidence="1">Uncharacterized protein</fullName>
    </submittedName>
</protein>
<dbReference type="RefSeq" id="WP_186914181.1">
    <property type="nucleotide sequence ID" value="NZ_JACOFV010000026.1"/>
</dbReference>
<organism evidence="1 2">
    <name type="scientific">Undibacterium jejuense</name>
    <dbReference type="NCBI Taxonomy" id="1344949"/>
    <lineage>
        <taxon>Bacteria</taxon>
        <taxon>Pseudomonadati</taxon>
        <taxon>Pseudomonadota</taxon>
        <taxon>Betaproteobacteria</taxon>
        <taxon>Burkholderiales</taxon>
        <taxon>Oxalobacteraceae</taxon>
        <taxon>Undibacterium</taxon>
    </lineage>
</organism>